<evidence type="ECO:0008006" key="3">
    <source>
        <dbReference type="Google" id="ProtNLM"/>
    </source>
</evidence>
<evidence type="ECO:0000313" key="1">
    <source>
        <dbReference type="EMBL" id="REC47563.1"/>
    </source>
</evidence>
<organism evidence="1 2">
    <name type="scientific">Chryseobacterium pennipullorum</name>
    <dbReference type="NCBI Taxonomy" id="2258963"/>
    <lineage>
        <taxon>Bacteria</taxon>
        <taxon>Pseudomonadati</taxon>
        <taxon>Bacteroidota</taxon>
        <taxon>Flavobacteriia</taxon>
        <taxon>Flavobacteriales</taxon>
        <taxon>Weeksellaceae</taxon>
        <taxon>Chryseobacterium group</taxon>
        <taxon>Chryseobacterium</taxon>
    </lineage>
</organism>
<dbReference type="RefSeq" id="WP_115928356.1">
    <property type="nucleotide sequence ID" value="NZ_QNVV01000008.1"/>
</dbReference>
<dbReference type="EMBL" id="QNVV01000008">
    <property type="protein sequence ID" value="REC47563.1"/>
    <property type="molecule type" value="Genomic_DNA"/>
</dbReference>
<gene>
    <name evidence="1" type="ORF">DRF67_11015</name>
</gene>
<name>A0A3D9B1T8_9FLAO</name>
<sequence length="290" mass="33000">MNNIILIDDDPNFCTSFVNMAKTRGINVATGNNFNDLQELLPSQAHKFAAVVLDIKGIIDENQAIEDSSFIPVALQYLDISIPGFKRFLFTGDKSEYDKFKSLFKKEAVFIKKPTDQEALLDQLEICIQNFDQFKFRRENIAVFEAFENNKLPAAKEIKMLNILKNYNESNPVNFTGLIGDIREIHEEVYKSLNSRNKNIVPNRFVNSNGSPSFTANFYKHLLGNPVRPTFVPTSIVYQDSTVQSQTKFIHSTCSEFLHGSSSTGYSISSYTLKSLINSLMEIIIWSKQY</sequence>
<dbReference type="InterPro" id="IPR011006">
    <property type="entry name" value="CheY-like_superfamily"/>
</dbReference>
<proteinExistence type="predicted"/>
<dbReference type="Gene3D" id="3.40.50.2300">
    <property type="match status" value="1"/>
</dbReference>
<dbReference type="AlphaFoldDB" id="A0A3D9B1T8"/>
<protein>
    <recommendedName>
        <fullName evidence="3">Response regulatory domain-containing protein</fullName>
    </recommendedName>
</protein>
<comment type="caution">
    <text evidence="1">The sequence shown here is derived from an EMBL/GenBank/DDBJ whole genome shotgun (WGS) entry which is preliminary data.</text>
</comment>
<dbReference type="OrthoDB" id="1492012at2"/>
<dbReference type="SUPFAM" id="SSF52172">
    <property type="entry name" value="CheY-like"/>
    <property type="match status" value="1"/>
</dbReference>
<reference evidence="1 2" key="1">
    <citation type="submission" date="2018-06" db="EMBL/GenBank/DDBJ databases">
        <title>Novel Chryseobacterium species.</title>
        <authorList>
            <person name="Newman J."/>
            <person name="Hugo C."/>
            <person name="Oosthuizen L."/>
            <person name="Charimba G."/>
        </authorList>
    </citation>
    <scope>NUCLEOTIDE SEQUENCE [LARGE SCALE GENOMIC DNA]</scope>
    <source>
        <strain evidence="1 2">7_F195</strain>
    </source>
</reference>
<dbReference type="Proteomes" id="UP000256257">
    <property type="component" value="Unassembled WGS sequence"/>
</dbReference>
<evidence type="ECO:0000313" key="2">
    <source>
        <dbReference type="Proteomes" id="UP000256257"/>
    </source>
</evidence>
<keyword evidence="2" id="KW-1185">Reference proteome</keyword>
<accession>A0A3D9B1T8</accession>